<keyword evidence="3" id="KW-1185">Reference proteome</keyword>
<feature type="compositionally biased region" description="Low complexity" evidence="1">
    <location>
        <begin position="11"/>
        <end position="22"/>
    </location>
</feature>
<dbReference type="OrthoDB" id="4188844at2759"/>
<reference evidence="2 3" key="1">
    <citation type="submission" date="2018-06" db="EMBL/GenBank/DDBJ databases">
        <title>Complete Genomes of Monosporascus.</title>
        <authorList>
            <person name="Robinson A.J."/>
            <person name="Natvig D.O."/>
        </authorList>
    </citation>
    <scope>NUCLEOTIDE SEQUENCE [LARGE SCALE GENOMIC DNA]</scope>
    <source>
        <strain evidence="2 3">CBS 110550</strain>
    </source>
</reference>
<dbReference type="AlphaFoldDB" id="A0A4Q4TTV9"/>
<gene>
    <name evidence="2" type="ORF">DL764_001526</name>
</gene>
<feature type="compositionally biased region" description="Acidic residues" evidence="1">
    <location>
        <begin position="112"/>
        <end position="125"/>
    </location>
</feature>
<comment type="caution">
    <text evidence="2">The sequence shown here is derived from an EMBL/GenBank/DDBJ whole genome shotgun (WGS) entry which is preliminary data.</text>
</comment>
<feature type="compositionally biased region" description="Basic and acidic residues" evidence="1">
    <location>
        <begin position="91"/>
        <end position="103"/>
    </location>
</feature>
<feature type="region of interest" description="Disordered" evidence="1">
    <location>
        <begin position="1"/>
        <end position="131"/>
    </location>
</feature>
<organism evidence="2 3">
    <name type="scientific">Monosporascus ibericus</name>
    <dbReference type="NCBI Taxonomy" id="155417"/>
    <lineage>
        <taxon>Eukaryota</taxon>
        <taxon>Fungi</taxon>
        <taxon>Dikarya</taxon>
        <taxon>Ascomycota</taxon>
        <taxon>Pezizomycotina</taxon>
        <taxon>Sordariomycetes</taxon>
        <taxon>Xylariomycetidae</taxon>
        <taxon>Xylariales</taxon>
        <taxon>Xylariales incertae sedis</taxon>
        <taxon>Monosporascus</taxon>
    </lineage>
</organism>
<proteinExistence type="predicted"/>
<protein>
    <submittedName>
        <fullName evidence="2">Uncharacterized protein</fullName>
    </submittedName>
</protein>
<dbReference type="STRING" id="155417.A0A4Q4TTV9"/>
<feature type="compositionally biased region" description="Low complexity" evidence="1">
    <location>
        <begin position="38"/>
        <end position="70"/>
    </location>
</feature>
<dbReference type="Proteomes" id="UP000293360">
    <property type="component" value="Unassembled WGS sequence"/>
</dbReference>
<evidence type="ECO:0000313" key="2">
    <source>
        <dbReference type="EMBL" id="RYP09030.1"/>
    </source>
</evidence>
<accession>A0A4Q4TTV9</accession>
<dbReference type="EMBL" id="QJNU01000048">
    <property type="protein sequence ID" value="RYP09030.1"/>
    <property type="molecule type" value="Genomic_DNA"/>
</dbReference>
<name>A0A4Q4TTV9_9PEZI</name>
<evidence type="ECO:0000313" key="3">
    <source>
        <dbReference type="Proteomes" id="UP000293360"/>
    </source>
</evidence>
<sequence>MADRAPPHVVRPGPSRAARPAANTAGVRRNLFQSQLMSRRPTPTTATGAGAGAGATRSASASASTSSASGETLRLDGIDVLTDEDETSEIVVRDKNGEFEVREPPTPPLDDPAAEEEDGALDDAQENERERHRLAEAVRHHQMNHNRTHAQPEEVLEVLRASMRAQVAALAEDNWMYEPEEQART</sequence>
<evidence type="ECO:0000256" key="1">
    <source>
        <dbReference type="SAM" id="MobiDB-lite"/>
    </source>
</evidence>